<feature type="transmembrane region" description="Helical" evidence="1">
    <location>
        <begin position="6"/>
        <end position="27"/>
    </location>
</feature>
<dbReference type="PROSITE" id="PS00409">
    <property type="entry name" value="PROKAR_NTER_METHYL"/>
    <property type="match status" value="1"/>
</dbReference>
<protein>
    <submittedName>
        <fullName evidence="2">MSHA pilin protein mshA</fullName>
    </submittedName>
</protein>
<dbReference type="InterPro" id="IPR012902">
    <property type="entry name" value="N_methyl_site"/>
</dbReference>
<accession>A0A0B8NXS1</accession>
<reference evidence="2 3" key="2">
    <citation type="submission" date="2015-01" db="EMBL/GenBank/DDBJ databases">
        <authorList>
            <consortium name="NBRP consortium"/>
            <person name="Sawabe T."/>
            <person name="Meirelles P."/>
            <person name="Feng G."/>
            <person name="Sayaka M."/>
            <person name="Hattori M."/>
            <person name="Ohkuma M."/>
        </authorList>
    </citation>
    <scope>NUCLEOTIDE SEQUENCE [LARGE SCALE GENOMIC DNA]</scope>
    <source>
        <strain evidence="3">JCM 19231</strain>
    </source>
</reference>
<dbReference type="Gene3D" id="3.30.700.10">
    <property type="entry name" value="Glycoprotein, Type 4 Pilin"/>
    <property type="match status" value="1"/>
</dbReference>
<dbReference type="Pfam" id="PF07963">
    <property type="entry name" value="N_methyl"/>
    <property type="match status" value="1"/>
</dbReference>
<organism evidence="2 3">
    <name type="scientific">Vibrio ishigakensis</name>
    <dbReference type="NCBI Taxonomy" id="1481914"/>
    <lineage>
        <taxon>Bacteria</taxon>
        <taxon>Pseudomonadati</taxon>
        <taxon>Pseudomonadota</taxon>
        <taxon>Gammaproteobacteria</taxon>
        <taxon>Vibrionales</taxon>
        <taxon>Vibrionaceae</taxon>
        <taxon>Vibrio</taxon>
    </lineage>
</organism>
<dbReference type="Proteomes" id="UP000031671">
    <property type="component" value="Unassembled WGS sequence"/>
</dbReference>
<dbReference type="AlphaFoldDB" id="A0A0B8NXS1"/>
<keyword evidence="3" id="KW-1185">Reference proteome</keyword>
<evidence type="ECO:0000256" key="1">
    <source>
        <dbReference type="SAM" id="Phobius"/>
    </source>
</evidence>
<dbReference type="NCBIfam" id="TIGR02532">
    <property type="entry name" value="IV_pilin_GFxxxE"/>
    <property type="match status" value="1"/>
</dbReference>
<reference evidence="2 3" key="1">
    <citation type="submission" date="2015-01" db="EMBL/GenBank/DDBJ databases">
        <title>Vibrio sp. C1 JCM 19231 whole genome shotgun sequence.</title>
        <authorList>
            <person name="Sawabe T."/>
            <person name="Meirelles P."/>
            <person name="Feng G."/>
            <person name="Sayaka M."/>
            <person name="Hattori M."/>
            <person name="Ohkuma M."/>
        </authorList>
    </citation>
    <scope>NUCLEOTIDE SEQUENCE [LARGE SCALE GENOMIC DNA]</scope>
    <source>
        <strain evidence="3">JCM 19231</strain>
    </source>
</reference>
<comment type="caution">
    <text evidence="2">The sequence shown here is derived from an EMBL/GenBank/DDBJ whole genome shotgun (WGS) entry which is preliminary data.</text>
</comment>
<sequence length="202" mass="21736">MKRSGFTLIELIVVLVILGVLAIVAAPKFLNLQQDARITTLEGFKTAMQGVITQVQSKSYIEGLTPEATNPGNSAQDRYIIDFGIGSVEVDWGTLCPESRGEQGDSLTMIDFMILDESGGSTFDFGNRHTVIGYDYSFSSSQLNSAYFADEDLPDGCYVIYDSFGGRGGPGGNNNTCPPEGCTCDVRVVDTRVDSLAISSSR</sequence>
<keyword evidence="1" id="KW-1133">Transmembrane helix</keyword>
<dbReference type="SUPFAM" id="SSF54523">
    <property type="entry name" value="Pili subunits"/>
    <property type="match status" value="1"/>
</dbReference>
<keyword evidence="1" id="KW-0812">Transmembrane</keyword>
<name>A0A0B8NXS1_9VIBR</name>
<evidence type="ECO:0000313" key="3">
    <source>
        <dbReference type="Proteomes" id="UP000031671"/>
    </source>
</evidence>
<gene>
    <name evidence="2" type="ORF">JCM19231_5005</name>
</gene>
<evidence type="ECO:0000313" key="2">
    <source>
        <dbReference type="EMBL" id="GAM58766.1"/>
    </source>
</evidence>
<proteinExistence type="predicted"/>
<keyword evidence="1" id="KW-0472">Membrane</keyword>
<dbReference type="EMBL" id="BBRZ01000103">
    <property type="protein sequence ID" value="GAM58766.1"/>
    <property type="molecule type" value="Genomic_DNA"/>
</dbReference>
<dbReference type="InterPro" id="IPR045584">
    <property type="entry name" value="Pilin-like"/>
</dbReference>